<dbReference type="Gene3D" id="1.10.287.70">
    <property type="match status" value="2"/>
</dbReference>
<gene>
    <name evidence="11" type="ORF">ACHAWO_001930</name>
</gene>
<evidence type="ECO:0000256" key="5">
    <source>
        <dbReference type="ARBA" id="ARBA00023065"/>
    </source>
</evidence>
<keyword evidence="6 9" id="KW-0472">Membrane</keyword>
<dbReference type="GO" id="GO:0016020">
    <property type="term" value="C:membrane"/>
    <property type="evidence" value="ECO:0007669"/>
    <property type="project" value="UniProtKB-SubCell"/>
</dbReference>
<keyword evidence="12" id="KW-1185">Reference proteome</keyword>
<evidence type="ECO:0000259" key="10">
    <source>
        <dbReference type="Pfam" id="PF07885"/>
    </source>
</evidence>
<dbReference type="AlphaFoldDB" id="A0ABD3PZ18"/>
<evidence type="ECO:0000256" key="7">
    <source>
        <dbReference type="ARBA" id="ARBA00023303"/>
    </source>
</evidence>
<feature type="transmembrane region" description="Helical" evidence="9">
    <location>
        <begin position="217"/>
        <end position="238"/>
    </location>
</feature>
<dbReference type="SUPFAM" id="SSF81324">
    <property type="entry name" value="Voltage-gated potassium channels"/>
    <property type="match status" value="2"/>
</dbReference>
<dbReference type="GO" id="GO:0034220">
    <property type="term" value="P:monoatomic ion transmembrane transport"/>
    <property type="evidence" value="ECO:0007669"/>
    <property type="project" value="UniProtKB-KW"/>
</dbReference>
<evidence type="ECO:0000256" key="8">
    <source>
        <dbReference type="SAM" id="MobiDB-lite"/>
    </source>
</evidence>
<keyword evidence="4 9" id="KW-1133">Transmembrane helix</keyword>
<evidence type="ECO:0000256" key="2">
    <source>
        <dbReference type="ARBA" id="ARBA00022448"/>
    </source>
</evidence>
<sequence length="536" mass="59704">MIRLPDAKQDPNGSQHTSNKPGSHRPLLKSLSSPGRLFGGAGRSTSHVGDNSTRFVWGDPPRRGISEVFHEFRYFQMLSQSVEQAFVERNYQLAAHTLSIQQNAKIVVAWMLFFLATSITFFVHVGNLTVPDAMLFTVYSVTTAGFGSIRIPHTTGFLVAVIVFIYLGLASVTILAATLYQWTAWKSSTAKKSRSASYQSIISRGKYIYRSSESGRAAITASYLLLLLFTGTIVMMFLEDWNLAEAFYFATYVMTTVGYGAPVAPKSLAGTIFCVFWVPFNVSFLSIYMGNLGRYYCMITGWNTNRIQRELHRRSMQLTAQEDALTRAVVNLTASTTKHEKFPKRLNKMSDVLQFVLTQMSVDDSLVDTSHYTFLSPKQKSFLQKWLLLPSQWGDSVFSANSSRKPSLPLLLLVQERVAFIIAKDIAGHVSPVGVKGETTVSVRLNTLDDVERKWLIPEGPIKQAFNIVAMEVLIVVGVHKLVMHGADAIFSLDPLEVVDIFTPLLAAMADAGTMEGWMARTEKLAEESFSRSSYV</sequence>
<proteinExistence type="predicted"/>
<dbReference type="Proteomes" id="UP001530400">
    <property type="component" value="Unassembled WGS sequence"/>
</dbReference>
<keyword evidence="3 9" id="KW-0812">Transmembrane</keyword>
<feature type="region of interest" description="Disordered" evidence="8">
    <location>
        <begin position="1"/>
        <end position="29"/>
    </location>
</feature>
<keyword evidence="7" id="KW-0407">Ion channel</keyword>
<evidence type="ECO:0000256" key="9">
    <source>
        <dbReference type="SAM" id="Phobius"/>
    </source>
</evidence>
<dbReference type="InterPro" id="IPR003280">
    <property type="entry name" value="2pore_dom_K_chnl"/>
</dbReference>
<feature type="transmembrane region" description="Helical" evidence="9">
    <location>
        <begin position="268"/>
        <end position="288"/>
    </location>
</feature>
<keyword evidence="5" id="KW-0406">Ion transport</keyword>
<evidence type="ECO:0000256" key="1">
    <source>
        <dbReference type="ARBA" id="ARBA00004141"/>
    </source>
</evidence>
<evidence type="ECO:0000313" key="11">
    <source>
        <dbReference type="EMBL" id="KAL3793173.1"/>
    </source>
</evidence>
<evidence type="ECO:0000313" key="12">
    <source>
        <dbReference type="Proteomes" id="UP001530400"/>
    </source>
</evidence>
<dbReference type="EMBL" id="JALLPJ020000405">
    <property type="protein sequence ID" value="KAL3793173.1"/>
    <property type="molecule type" value="Genomic_DNA"/>
</dbReference>
<organism evidence="11 12">
    <name type="scientific">Cyclotella atomus</name>
    <dbReference type="NCBI Taxonomy" id="382360"/>
    <lineage>
        <taxon>Eukaryota</taxon>
        <taxon>Sar</taxon>
        <taxon>Stramenopiles</taxon>
        <taxon>Ochrophyta</taxon>
        <taxon>Bacillariophyta</taxon>
        <taxon>Coscinodiscophyceae</taxon>
        <taxon>Thalassiosirophycidae</taxon>
        <taxon>Stephanodiscales</taxon>
        <taxon>Stephanodiscaceae</taxon>
        <taxon>Cyclotella</taxon>
    </lineage>
</organism>
<protein>
    <recommendedName>
        <fullName evidence="10">Potassium channel domain-containing protein</fullName>
    </recommendedName>
</protein>
<evidence type="ECO:0000256" key="6">
    <source>
        <dbReference type="ARBA" id="ARBA00023136"/>
    </source>
</evidence>
<keyword evidence="2" id="KW-0813">Transport</keyword>
<dbReference type="InterPro" id="IPR013099">
    <property type="entry name" value="K_chnl_dom"/>
</dbReference>
<feature type="compositionally biased region" description="Polar residues" evidence="8">
    <location>
        <begin position="11"/>
        <end position="21"/>
    </location>
</feature>
<feature type="transmembrane region" description="Helical" evidence="9">
    <location>
        <begin position="245"/>
        <end position="262"/>
    </location>
</feature>
<accession>A0ABD3PZ18</accession>
<evidence type="ECO:0000256" key="4">
    <source>
        <dbReference type="ARBA" id="ARBA00022989"/>
    </source>
</evidence>
<comment type="subcellular location">
    <subcellularLocation>
        <location evidence="1">Membrane</location>
        <topology evidence="1">Multi-pass membrane protein</topology>
    </subcellularLocation>
</comment>
<evidence type="ECO:0000256" key="3">
    <source>
        <dbReference type="ARBA" id="ARBA00022692"/>
    </source>
</evidence>
<feature type="transmembrane region" description="Helical" evidence="9">
    <location>
        <begin position="158"/>
        <end position="182"/>
    </location>
</feature>
<dbReference type="PANTHER" id="PTHR11003:SF291">
    <property type="entry name" value="IP11374P"/>
    <property type="match status" value="1"/>
</dbReference>
<feature type="transmembrane region" description="Helical" evidence="9">
    <location>
        <begin position="106"/>
        <end position="127"/>
    </location>
</feature>
<dbReference type="PANTHER" id="PTHR11003">
    <property type="entry name" value="POTASSIUM CHANNEL, SUBFAMILY K"/>
    <property type="match status" value="1"/>
</dbReference>
<name>A0ABD3PZ18_9STRA</name>
<comment type="caution">
    <text evidence="11">The sequence shown here is derived from an EMBL/GenBank/DDBJ whole genome shotgun (WGS) entry which is preliminary data.</text>
</comment>
<reference evidence="11 12" key="1">
    <citation type="submission" date="2024-10" db="EMBL/GenBank/DDBJ databases">
        <title>Updated reference genomes for cyclostephanoid diatoms.</title>
        <authorList>
            <person name="Roberts W.R."/>
            <person name="Alverson A.J."/>
        </authorList>
    </citation>
    <scope>NUCLEOTIDE SEQUENCE [LARGE SCALE GENOMIC DNA]</scope>
    <source>
        <strain evidence="11 12">AJA010-31</strain>
    </source>
</reference>
<feature type="transmembrane region" description="Helical" evidence="9">
    <location>
        <begin position="133"/>
        <end position="151"/>
    </location>
</feature>
<feature type="domain" description="Potassium channel" evidence="10">
    <location>
        <begin position="223"/>
        <end position="295"/>
    </location>
</feature>
<dbReference type="Pfam" id="PF07885">
    <property type="entry name" value="Ion_trans_2"/>
    <property type="match status" value="1"/>
</dbReference>